<dbReference type="SMART" id="SM00668">
    <property type="entry name" value="CTLH"/>
    <property type="match status" value="1"/>
</dbReference>
<dbReference type="InterPro" id="IPR036322">
    <property type="entry name" value="WD40_repeat_dom_sf"/>
</dbReference>
<evidence type="ECO:0000256" key="6">
    <source>
        <dbReference type="ARBA" id="ARBA00023054"/>
    </source>
</evidence>
<dbReference type="InterPro" id="IPR018297">
    <property type="entry name" value="A/G_cyclase_CS"/>
</dbReference>
<dbReference type="SUPFAM" id="SSF55073">
    <property type="entry name" value="Nucleotide cyclase"/>
    <property type="match status" value="1"/>
</dbReference>
<dbReference type="InterPro" id="IPR015943">
    <property type="entry name" value="WD40/YVTN_repeat-like_dom_sf"/>
</dbReference>
<dbReference type="InterPro" id="IPR006594">
    <property type="entry name" value="LisH"/>
</dbReference>
<dbReference type="EMBL" id="BRZM01000038">
    <property type="protein sequence ID" value="GLD59743.1"/>
    <property type="molecule type" value="Genomic_DNA"/>
</dbReference>
<dbReference type="PROSITE" id="PS50125">
    <property type="entry name" value="GUANYLATE_CYCLASE_2"/>
    <property type="match status" value="1"/>
</dbReference>
<feature type="region of interest" description="Disordered" evidence="12">
    <location>
        <begin position="554"/>
        <end position="633"/>
    </location>
</feature>
<proteinExistence type="inferred from homology"/>
<reference evidence="16" key="1">
    <citation type="submission" date="2022-08" db="EMBL/GenBank/DDBJ databases">
        <title>Genome sequencing of akame (Lates japonicus).</title>
        <authorList>
            <person name="Hashiguchi Y."/>
            <person name="Takahashi H."/>
        </authorList>
    </citation>
    <scope>NUCLEOTIDE SEQUENCE</scope>
    <source>
        <strain evidence="16">Kochi</strain>
    </source>
</reference>
<protein>
    <recommendedName>
        <fullName evidence="8">WD repeat-containing protein 26</fullName>
    </recommendedName>
</protein>
<evidence type="ECO:0000256" key="5">
    <source>
        <dbReference type="ARBA" id="ARBA00022741"/>
    </source>
</evidence>
<accession>A0AAD3MRJ0</accession>
<keyword evidence="2" id="KW-0597">Phosphoprotein</keyword>
<evidence type="ECO:0000256" key="4">
    <source>
        <dbReference type="ARBA" id="ARBA00022737"/>
    </source>
</evidence>
<dbReference type="InterPro" id="IPR006595">
    <property type="entry name" value="CTLH_C"/>
</dbReference>
<dbReference type="GO" id="GO:0000166">
    <property type="term" value="F:nucleotide binding"/>
    <property type="evidence" value="ECO:0007669"/>
    <property type="project" value="UniProtKB-KW"/>
</dbReference>
<dbReference type="InterPro" id="IPR029787">
    <property type="entry name" value="Nucleotide_cyclase"/>
</dbReference>
<dbReference type="SUPFAM" id="SSF50978">
    <property type="entry name" value="WD40 repeat-like"/>
    <property type="match status" value="1"/>
</dbReference>
<dbReference type="PANTHER" id="PTHR22838:SF0">
    <property type="entry name" value="WD REPEAT-CONTAINING PROTEIN 26"/>
    <property type="match status" value="1"/>
</dbReference>
<keyword evidence="17" id="KW-1185">Reference proteome</keyword>
<evidence type="ECO:0000256" key="13">
    <source>
        <dbReference type="SAM" id="Phobius"/>
    </source>
</evidence>
<evidence type="ECO:0000259" key="14">
    <source>
        <dbReference type="PROSITE" id="PS50125"/>
    </source>
</evidence>
<dbReference type="SMART" id="SM00320">
    <property type="entry name" value="WD40"/>
    <property type="match status" value="3"/>
</dbReference>
<feature type="compositionally biased region" description="Low complexity" evidence="12">
    <location>
        <begin position="505"/>
        <end position="514"/>
    </location>
</feature>
<keyword evidence="5" id="KW-0547">Nucleotide-binding</keyword>
<dbReference type="PROSITE" id="PS50896">
    <property type="entry name" value="LISH"/>
    <property type="match status" value="1"/>
</dbReference>
<keyword evidence="13" id="KW-1133">Transmembrane helix</keyword>
<feature type="compositionally biased region" description="Low complexity" evidence="12">
    <location>
        <begin position="479"/>
        <end position="493"/>
    </location>
</feature>
<feature type="region of interest" description="Disordered" evidence="12">
    <location>
        <begin position="479"/>
        <end position="514"/>
    </location>
</feature>
<evidence type="ECO:0000256" key="3">
    <source>
        <dbReference type="ARBA" id="ARBA00022574"/>
    </source>
</evidence>
<dbReference type="GO" id="GO:0043161">
    <property type="term" value="P:proteasome-mediated ubiquitin-dependent protein catabolic process"/>
    <property type="evidence" value="ECO:0007669"/>
    <property type="project" value="TreeGrafter"/>
</dbReference>
<keyword evidence="7 10" id="KW-0456">Lyase</keyword>
<evidence type="ECO:0000313" key="17">
    <source>
        <dbReference type="Proteomes" id="UP001279410"/>
    </source>
</evidence>
<dbReference type="PROSITE" id="PS50082">
    <property type="entry name" value="WD_REPEATS_2"/>
    <property type="match status" value="2"/>
</dbReference>
<dbReference type="InterPro" id="IPR001680">
    <property type="entry name" value="WD40_rpt"/>
</dbReference>
<keyword evidence="6 11" id="KW-0175">Coiled coil</keyword>
<keyword evidence="3 9" id="KW-0853">WD repeat</keyword>
<evidence type="ECO:0000256" key="9">
    <source>
        <dbReference type="PROSITE-ProRule" id="PRU00221"/>
    </source>
</evidence>
<dbReference type="PROSITE" id="PS00452">
    <property type="entry name" value="GUANYLATE_CYCLASE_1"/>
    <property type="match status" value="1"/>
</dbReference>
<dbReference type="Proteomes" id="UP001279410">
    <property type="component" value="Unassembled WGS sequence"/>
</dbReference>
<dbReference type="CDD" id="cd07302">
    <property type="entry name" value="CHD"/>
    <property type="match status" value="1"/>
</dbReference>
<evidence type="ECO:0000256" key="2">
    <source>
        <dbReference type="ARBA" id="ARBA00022553"/>
    </source>
</evidence>
<feature type="transmembrane region" description="Helical" evidence="13">
    <location>
        <begin position="96"/>
        <end position="114"/>
    </location>
</feature>
<dbReference type="Pfam" id="PF00400">
    <property type="entry name" value="WD40"/>
    <property type="match status" value="3"/>
</dbReference>
<keyword evidence="13" id="KW-0472">Membrane</keyword>
<dbReference type="PROSITE" id="PS50897">
    <property type="entry name" value="CTLH"/>
    <property type="match status" value="1"/>
</dbReference>
<sequence length="1438" mass="160928">MFSKRLVSFSMWIDRTRWARNTWAMAAIFVLTMAVIADMLSCAPPSIRVFNSTSGPILESFGDQGCSENPKHYSFMAVMSLIATAMLVQVSHLIKLGLMVLVVTATGAVNIYSWRDIYDLYDYIQFASYRTSIVPSKYLMTMMIIVMMIGFYFFARHLERQSRKLFLWKIGVHDQKERVFEIRRWNEALVTNMLPEHVAKHFLGSKKRDEELYSQSYNEIGVMFASIPNFSDFYTEESINNGGLECLRILNEIISDFDSLLDRDEFRCITKIKTIGSTYMAASGLTPESNTNGYSNCKPEYQSLIERWQHLADLADFALAMKVTLNNLNKQSFNNFMLRIGLNKGGVLAGVIGARKPHYDIWGNSVNVASRMESTGVMGNIQVVEDCYDILKEYGFRFIRRGPIFVKGKGELLTFFMKGKDKPSSNGGPVTTTLPHQGCCSDSLLSARQRGLKSGSLTFISHPELRRLLTTAALGEETLASASSSSDSDTGGASPPPRKKHRASAAEGAGEPGASAVVTGLSGVVLGLATHSPHSQATSAIHFNRSVVNNLSNNMQANGAGQGQESSELSCLNSAQNGESSSAGGTHSNGLLSSTDNGNSVGTSNGSSTGPGSGTSAATTTSGSEVGSLKKKKRLSQAEEDVIRLIGQHLHGLGLNQTVDLLMQESGCRLEHPSATKFRNHVMEGEWDKAENDLNELRALMHSPNAIVRMKFLLLQQKYLEYLEDGKVLEALQVLRGELTPLKYNTDRIHVLSGYLMCSHAEDLRAKAEWEGKGTASRCRLLDKLQTYLPPSVMLPPRRLQTLLRQAVELQRDRCLYHNTKLDSNLDSVSLLLDHVCSRKQFPCYTQQILTEHCNEVWFCKFSNDGTKLATGSKDTTVIIWQVDPESHQLKLLRTLEGHAYGVSYLAWSPDDTYLIACGPDDCSELWLWNVQTGELRTKMSQSHEDSLTSVAWNPDGKRFVTGGQRGQFYQCTKWWRWMTDALKIQSLHLKPESQPRGLEKKRPVNAQWDTTAIHCPVSRRRKQSTIEGTEVAVNRAPAAVMAAPLAHFDEDWQDFNEFKPSSESADQLDQLNSNVGDPSSGLDDFSDLDNSFSGEICSFKSMEDLVHDFDEKLTVCFRNYNTTTENIAPIKPISEDNYLKDDEVWNALTDNYGNVMPVDWKTSHTRSLHLPTLNLTEHEKLDNQSLDLSDDEELREQMDMHSIIVSCINDEPLFTAEQVIEEIEEMMQESPDPEDDESPSQSDLSMLSQDFHNLKRSGSNTSYEDRLRQLSVSELTETLEEVETAIRRYSEELIQALALRDELDYEKEVKNSFISLLIDVQNRQKEHRELLRKKKKIRSTTTTGPNGQRTASTHIPGTLLTLEGLSNVIQNGLRQTFGNTGGDKQYLTTVIPYEKKAGTPSVEDLQILTKILHAMRDDSEKVPALLTDYILKVLCPT</sequence>
<evidence type="ECO:0000256" key="1">
    <source>
        <dbReference type="ARBA" id="ARBA00006788"/>
    </source>
</evidence>
<feature type="transmembrane region" description="Helical" evidence="13">
    <location>
        <begin position="138"/>
        <end position="155"/>
    </location>
</feature>
<evidence type="ECO:0000313" key="16">
    <source>
        <dbReference type="EMBL" id="GLD59743.1"/>
    </source>
</evidence>
<feature type="compositionally biased region" description="Low complexity" evidence="12">
    <location>
        <begin position="593"/>
        <end position="627"/>
    </location>
</feature>
<feature type="repeat" description="WD" evidence="9">
    <location>
        <begin position="850"/>
        <end position="884"/>
    </location>
</feature>
<dbReference type="GO" id="GO:0035556">
    <property type="term" value="P:intracellular signal transduction"/>
    <property type="evidence" value="ECO:0007669"/>
    <property type="project" value="InterPro"/>
</dbReference>
<comment type="caution">
    <text evidence="16">The sequence shown here is derived from an EMBL/GenBank/DDBJ whole genome shotgun (WGS) entry which is preliminary data.</text>
</comment>
<evidence type="ECO:0000256" key="12">
    <source>
        <dbReference type="SAM" id="MobiDB-lite"/>
    </source>
</evidence>
<organism evidence="16 17">
    <name type="scientific">Lates japonicus</name>
    <name type="common">Japanese lates</name>
    <dbReference type="NCBI Taxonomy" id="270547"/>
    <lineage>
        <taxon>Eukaryota</taxon>
        <taxon>Metazoa</taxon>
        <taxon>Chordata</taxon>
        <taxon>Craniata</taxon>
        <taxon>Vertebrata</taxon>
        <taxon>Euteleostomi</taxon>
        <taxon>Actinopterygii</taxon>
        <taxon>Neopterygii</taxon>
        <taxon>Teleostei</taxon>
        <taxon>Neoteleostei</taxon>
        <taxon>Acanthomorphata</taxon>
        <taxon>Carangaria</taxon>
        <taxon>Carangaria incertae sedis</taxon>
        <taxon>Centropomidae</taxon>
        <taxon>Lates</taxon>
    </lineage>
</organism>
<dbReference type="InterPro" id="IPR051350">
    <property type="entry name" value="WD_repeat-ST_regulator"/>
</dbReference>
<feature type="coiled-coil region" evidence="11">
    <location>
        <begin position="1273"/>
        <end position="1300"/>
    </location>
</feature>
<comment type="similarity">
    <text evidence="1">Belongs to the zygin family.</text>
</comment>
<feature type="compositionally biased region" description="Polar residues" evidence="12">
    <location>
        <begin position="554"/>
        <end position="592"/>
    </location>
</feature>
<dbReference type="InterPro" id="IPR001054">
    <property type="entry name" value="A/G_cyclase"/>
</dbReference>
<feature type="repeat" description="WD" evidence="9">
    <location>
        <begin position="896"/>
        <end position="927"/>
    </location>
</feature>
<feature type="domain" description="Guanylate cyclase" evidence="14">
    <location>
        <begin position="221"/>
        <end position="373"/>
    </location>
</feature>
<dbReference type="SMART" id="SM00044">
    <property type="entry name" value="CYCc"/>
    <property type="match status" value="1"/>
</dbReference>
<keyword evidence="13" id="KW-0812">Transmembrane</keyword>
<evidence type="ECO:0000256" key="11">
    <source>
        <dbReference type="SAM" id="Coils"/>
    </source>
</evidence>
<dbReference type="GO" id="GO:0016849">
    <property type="term" value="F:phosphorus-oxygen lyase activity"/>
    <property type="evidence" value="ECO:0007669"/>
    <property type="project" value="InterPro"/>
</dbReference>
<evidence type="ECO:0000256" key="7">
    <source>
        <dbReference type="ARBA" id="ARBA00023239"/>
    </source>
</evidence>
<comment type="similarity">
    <text evidence="10">Belongs to the adenylyl cyclase class-4/guanylyl cyclase family.</text>
</comment>
<dbReference type="Gene3D" id="3.30.70.1230">
    <property type="entry name" value="Nucleotide cyclase"/>
    <property type="match status" value="1"/>
</dbReference>
<dbReference type="GO" id="GO:0009190">
    <property type="term" value="P:cyclic nucleotide biosynthetic process"/>
    <property type="evidence" value="ECO:0007669"/>
    <property type="project" value="InterPro"/>
</dbReference>
<dbReference type="PROSITE" id="PS50294">
    <property type="entry name" value="WD_REPEATS_REGION"/>
    <property type="match status" value="2"/>
</dbReference>
<evidence type="ECO:0000259" key="15">
    <source>
        <dbReference type="PROSITE" id="PS50897"/>
    </source>
</evidence>
<evidence type="ECO:0000256" key="10">
    <source>
        <dbReference type="RuleBase" id="RU000405"/>
    </source>
</evidence>
<dbReference type="Gene3D" id="2.130.10.10">
    <property type="entry name" value="YVTN repeat-like/Quinoprotein amine dehydrogenase"/>
    <property type="match status" value="1"/>
</dbReference>
<dbReference type="Pfam" id="PF00211">
    <property type="entry name" value="Guanylate_cyc"/>
    <property type="match status" value="1"/>
</dbReference>
<evidence type="ECO:0000256" key="8">
    <source>
        <dbReference type="ARBA" id="ARBA00040955"/>
    </source>
</evidence>
<gene>
    <name evidence="16" type="ORF">AKAME5_001172000</name>
</gene>
<feature type="domain" description="CTLH" evidence="15">
    <location>
        <begin position="671"/>
        <end position="730"/>
    </location>
</feature>
<dbReference type="GO" id="GO:0034657">
    <property type="term" value="C:GID complex"/>
    <property type="evidence" value="ECO:0007669"/>
    <property type="project" value="TreeGrafter"/>
</dbReference>
<dbReference type="FunFam" id="3.30.70.1230:FF:000006">
    <property type="entry name" value="Adenylate cyclase"/>
    <property type="match status" value="1"/>
</dbReference>
<keyword evidence="4" id="KW-0677">Repeat</keyword>
<name>A0AAD3MRJ0_LATJO</name>
<dbReference type="InterPro" id="IPR011680">
    <property type="entry name" value="FEZ"/>
</dbReference>
<dbReference type="Pfam" id="PF07763">
    <property type="entry name" value="FEZ"/>
    <property type="match status" value="1"/>
</dbReference>
<dbReference type="PANTHER" id="PTHR22838">
    <property type="entry name" value="WD REPEAT PROTEIN 26-RELATED"/>
    <property type="match status" value="1"/>
</dbReference>